<keyword evidence="7" id="KW-1185">Reference proteome</keyword>
<dbReference type="PANTHER" id="PTHR36710:SF11">
    <property type="entry name" value="PLANT INVERTASE_PECTIN METHYLESTERASE INHIBITOR"/>
    <property type="match status" value="1"/>
</dbReference>
<evidence type="ECO:0000256" key="1">
    <source>
        <dbReference type="ARBA" id="ARBA00022729"/>
    </source>
</evidence>
<keyword evidence="2" id="KW-1015">Disulfide bond</keyword>
<proteinExistence type="inferred from homology"/>
<dbReference type="Proteomes" id="UP000289738">
    <property type="component" value="Unassembled WGS sequence"/>
</dbReference>
<name>A0A444WPI1_ARAHY</name>
<organism evidence="6 7">
    <name type="scientific">Arachis hypogaea</name>
    <name type="common">Peanut</name>
    <dbReference type="NCBI Taxonomy" id="3818"/>
    <lineage>
        <taxon>Eukaryota</taxon>
        <taxon>Viridiplantae</taxon>
        <taxon>Streptophyta</taxon>
        <taxon>Embryophyta</taxon>
        <taxon>Tracheophyta</taxon>
        <taxon>Spermatophyta</taxon>
        <taxon>Magnoliopsida</taxon>
        <taxon>eudicotyledons</taxon>
        <taxon>Gunneridae</taxon>
        <taxon>Pentapetalae</taxon>
        <taxon>rosids</taxon>
        <taxon>fabids</taxon>
        <taxon>Fabales</taxon>
        <taxon>Fabaceae</taxon>
        <taxon>Papilionoideae</taxon>
        <taxon>50 kb inversion clade</taxon>
        <taxon>dalbergioids sensu lato</taxon>
        <taxon>Dalbergieae</taxon>
        <taxon>Pterocarpus clade</taxon>
        <taxon>Arachis</taxon>
    </lineage>
</organism>
<dbReference type="OrthoDB" id="1918674at2759"/>
<dbReference type="Pfam" id="PF04043">
    <property type="entry name" value="PMEI"/>
    <property type="match status" value="1"/>
</dbReference>
<comment type="similarity">
    <text evidence="3">Belongs to the PMEI family.</text>
</comment>
<dbReference type="CDD" id="cd15796">
    <property type="entry name" value="CIF_like"/>
    <property type="match status" value="1"/>
</dbReference>
<evidence type="ECO:0000256" key="2">
    <source>
        <dbReference type="ARBA" id="ARBA00023157"/>
    </source>
</evidence>
<evidence type="ECO:0000259" key="5">
    <source>
        <dbReference type="SMART" id="SM00856"/>
    </source>
</evidence>
<dbReference type="EMBL" id="SDMP01000026">
    <property type="protein sequence ID" value="RYQ79340.1"/>
    <property type="molecule type" value="Genomic_DNA"/>
</dbReference>
<dbReference type="InterPro" id="IPR006501">
    <property type="entry name" value="Pectinesterase_inhib_dom"/>
</dbReference>
<dbReference type="PROSITE" id="PS51257">
    <property type="entry name" value="PROKAR_LIPOPROTEIN"/>
    <property type="match status" value="1"/>
</dbReference>
<dbReference type="AlphaFoldDB" id="A0A444WPI1"/>
<dbReference type="InterPro" id="IPR034087">
    <property type="entry name" value="C/VIF1"/>
</dbReference>
<dbReference type="InterPro" id="IPR035513">
    <property type="entry name" value="Invertase/methylesterase_inhib"/>
</dbReference>
<keyword evidence="1 4" id="KW-0732">Signal</keyword>
<dbReference type="Gramene" id="arahy.Tifrunner.gnm2.ann2.Ah04g105700.1">
    <property type="protein sequence ID" value="arahy.Tifrunner.gnm2.ann2.Ah04g105700.1-CDS-1"/>
    <property type="gene ID" value="arahy.Tifrunner.gnm2.ann2.Ah04g105700"/>
</dbReference>
<feature type="domain" description="Pectinesterase inhibitor" evidence="5">
    <location>
        <begin position="30"/>
        <end position="178"/>
    </location>
</feature>
<dbReference type="GO" id="GO:0004857">
    <property type="term" value="F:enzyme inhibitor activity"/>
    <property type="evidence" value="ECO:0007669"/>
    <property type="project" value="InterPro"/>
</dbReference>
<protein>
    <recommendedName>
        <fullName evidence="5">Pectinesterase inhibitor domain-containing protein</fullName>
    </recommendedName>
</protein>
<accession>A0A444WPI1</accession>
<dbReference type="Gene3D" id="1.20.140.40">
    <property type="entry name" value="Invertase/pectin methylesterase inhibitor family protein"/>
    <property type="match status" value="1"/>
</dbReference>
<dbReference type="NCBIfam" id="TIGR01614">
    <property type="entry name" value="PME_inhib"/>
    <property type="match status" value="1"/>
</dbReference>
<gene>
    <name evidence="6" type="ORF">Ahy_Scaffold6g108067</name>
</gene>
<feature type="signal peptide" evidence="4">
    <location>
        <begin position="1"/>
        <end position="27"/>
    </location>
</feature>
<feature type="chain" id="PRO_5019379844" description="Pectinesterase inhibitor domain-containing protein" evidence="4">
    <location>
        <begin position="28"/>
        <end position="191"/>
    </location>
</feature>
<dbReference type="PANTHER" id="PTHR36710">
    <property type="entry name" value="PECTINESTERASE INHIBITOR-LIKE"/>
    <property type="match status" value="1"/>
</dbReference>
<dbReference type="SMART" id="SM00856">
    <property type="entry name" value="PMEI"/>
    <property type="match status" value="1"/>
</dbReference>
<evidence type="ECO:0000313" key="6">
    <source>
        <dbReference type="EMBL" id="RYQ79340.1"/>
    </source>
</evidence>
<evidence type="ECO:0000256" key="4">
    <source>
        <dbReference type="SAM" id="SignalP"/>
    </source>
</evidence>
<dbReference type="SUPFAM" id="SSF101148">
    <property type="entry name" value="Plant invertase/pectin methylesterase inhibitor"/>
    <property type="match status" value="1"/>
</dbReference>
<sequence>MKLSTFSTIIALHFAISCLFLIQPIQSTIPKPGLLETVCRNTPHHYLCVFILKSHLQPLQLRSGVDVAGFARIALEVVAANASATIDRIKEIQKQSEDKKLKTSLESCIVSYTKIVNVLLPQALKCMDKGDYSCANRNALIAGTLAGSCEKKCKESSSAVMTDTNIYMQNICSIAVSIITTMPQSVHQTLA</sequence>
<dbReference type="SMR" id="A0A444WPI1"/>
<evidence type="ECO:0000256" key="3">
    <source>
        <dbReference type="ARBA" id="ARBA00038471"/>
    </source>
</evidence>
<comment type="caution">
    <text evidence="6">The sequence shown here is derived from an EMBL/GenBank/DDBJ whole genome shotgun (WGS) entry which is preliminary data.</text>
</comment>
<reference evidence="6 7" key="1">
    <citation type="submission" date="2019-01" db="EMBL/GenBank/DDBJ databases">
        <title>Sequencing of cultivated peanut Arachis hypogaea provides insights into genome evolution and oil improvement.</title>
        <authorList>
            <person name="Chen X."/>
        </authorList>
    </citation>
    <scope>NUCLEOTIDE SEQUENCE [LARGE SCALE GENOMIC DNA]</scope>
    <source>
        <strain evidence="7">cv. Fuhuasheng</strain>
        <tissue evidence="6">Leaves</tissue>
    </source>
</reference>
<dbReference type="InterPro" id="IPR052421">
    <property type="entry name" value="PCW_Enzyme_Inhibitor"/>
</dbReference>
<evidence type="ECO:0000313" key="7">
    <source>
        <dbReference type="Proteomes" id="UP000289738"/>
    </source>
</evidence>